<evidence type="ECO:0000313" key="1">
    <source>
        <dbReference type="EMBL" id="CAH8389177.1"/>
    </source>
</evidence>
<name>A0ABC8LZQ3_ERUVS</name>
<dbReference type="Proteomes" id="UP001642260">
    <property type="component" value="Unassembled WGS sequence"/>
</dbReference>
<gene>
    <name evidence="1" type="ORF">ERUC_LOCUS41660</name>
</gene>
<proteinExistence type="predicted"/>
<dbReference type="AlphaFoldDB" id="A0ABC8LZQ3"/>
<dbReference type="EMBL" id="CAKOAT010820710">
    <property type="protein sequence ID" value="CAH8389177.1"/>
    <property type="molecule type" value="Genomic_DNA"/>
</dbReference>
<comment type="caution">
    <text evidence="1">The sequence shown here is derived from an EMBL/GenBank/DDBJ whole genome shotgun (WGS) entry which is preliminary data.</text>
</comment>
<sequence>MASSSDIRKYPPRLYEAGKTPIQSRSMNHSCHLSNVAMVKEAVGVDAWDVLKDAVGVIIRLMDLDYNPC</sequence>
<protein>
    <submittedName>
        <fullName evidence="1">Uncharacterized protein</fullName>
    </submittedName>
</protein>
<organism evidence="1 2">
    <name type="scientific">Eruca vesicaria subsp. sativa</name>
    <name type="common">Garden rocket</name>
    <name type="synonym">Eruca sativa</name>
    <dbReference type="NCBI Taxonomy" id="29727"/>
    <lineage>
        <taxon>Eukaryota</taxon>
        <taxon>Viridiplantae</taxon>
        <taxon>Streptophyta</taxon>
        <taxon>Embryophyta</taxon>
        <taxon>Tracheophyta</taxon>
        <taxon>Spermatophyta</taxon>
        <taxon>Magnoliopsida</taxon>
        <taxon>eudicotyledons</taxon>
        <taxon>Gunneridae</taxon>
        <taxon>Pentapetalae</taxon>
        <taxon>rosids</taxon>
        <taxon>malvids</taxon>
        <taxon>Brassicales</taxon>
        <taxon>Brassicaceae</taxon>
        <taxon>Brassiceae</taxon>
        <taxon>Eruca</taxon>
    </lineage>
</organism>
<reference evidence="1 2" key="1">
    <citation type="submission" date="2022-03" db="EMBL/GenBank/DDBJ databases">
        <authorList>
            <person name="Macdonald S."/>
            <person name="Ahmed S."/>
            <person name="Newling K."/>
        </authorList>
    </citation>
    <scope>NUCLEOTIDE SEQUENCE [LARGE SCALE GENOMIC DNA]</scope>
</reference>
<keyword evidence="2" id="KW-1185">Reference proteome</keyword>
<accession>A0ABC8LZQ3</accession>
<evidence type="ECO:0000313" key="2">
    <source>
        <dbReference type="Proteomes" id="UP001642260"/>
    </source>
</evidence>